<dbReference type="EMBL" id="CP009247">
    <property type="protein sequence ID" value="APT89726.1"/>
    <property type="molecule type" value="Genomic_DNA"/>
</dbReference>
<sequence length="200" mass="21356">MIACLVSYAAVILALTTLKAYFAIGYLWDPANQRVRELRLIPFEHFFTSSTWFGPVFDAVGNLAFFVPFGWLVAVAAERLAFDAAARGSRFAAPGPVRTAAVAGLAFSLCIEITQYICALGRTDVDDLIFNTLGAALGAWIAGLGGRRWRWLLVLVTAAAVVVFVVLVLLGQRLGDPDKIVETAAGLQLTTPAVVAPGVD</sequence>
<feature type="transmembrane region" description="Helical" evidence="1">
    <location>
        <begin position="97"/>
        <end position="116"/>
    </location>
</feature>
<feature type="transmembrane region" description="Helical" evidence="1">
    <location>
        <begin position="128"/>
        <end position="144"/>
    </location>
</feature>
<keyword evidence="1" id="KW-0472">Membrane</keyword>
<dbReference type="AlphaFoldDB" id="A0A1L7CV09"/>
<dbReference type="PANTHER" id="PTHR36834">
    <property type="entry name" value="MEMBRANE PROTEIN-RELATED"/>
    <property type="match status" value="1"/>
</dbReference>
<dbReference type="Proteomes" id="UP000185434">
    <property type="component" value="Chromosome"/>
</dbReference>
<evidence type="ECO:0000259" key="2">
    <source>
        <dbReference type="Pfam" id="PF04892"/>
    </source>
</evidence>
<dbReference type="InterPro" id="IPR053150">
    <property type="entry name" value="Teicoplanin_resist-assoc"/>
</dbReference>
<evidence type="ECO:0000313" key="4">
    <source>
        <dbReference type="Proteomes" id="UP000185434"/>
    </source>
</evidence>
<proteinExistence type="predicted"/>
<keyword evidence="1" id="KW-0812">Transmembrane</keyword>
<dbReference type="Pfam" id="PF04892">
    <property type="entry name" value="VanZ"/>
    <property type="match status" value="1"/>
</dbReference>
<evidence type="ECO:0000313" key="3">
    <source>
        <dbReference type="EMBL" id="APT89726.1"/>
    </source>
</evidence>
<keyword evidence="1" id="KW-1133">Transmembrane helix</keyword>
<dbReference type="PANTHER" id="PTHR36834:SF1">
    <property type="entry name" value="INTEGRAL MEMBRANE PROTEIN"/>
    <property type="match status" value="1"/>
</dbReference>
<feature type="transmembrane region" description="Helical" evidence="1">
    <location>
        <begin position="52"/>
        <end position="76"/>
    </location>
</feature>
<keyword evidence="4" id="KW-1185">Reference proteome</keyword>
<dbReference type="InterPro" id="IPR006976">
    <property type="entry name" value="VanZ-like"/>
</dbReference>
<dbReference type="STRING" id="1437875.CFRA_11380"/>
<reference evidence="3 4" key="1">
    <citation type="submission" date="2014-08" db="EMBL/GenBank/DDBJ databases">
        <title>Complete genome sequence of Corynebacterium frankenforstense ST18(T) (=DSM 45800(T)), isolated from raw cow milk.</title>
        <authorList>
            <person name="Ruckert C."/>
            <person name="Albersmeier A."/>
            <person name="Winkler A."/>
            <person name="Lipski A."/>
            <person name="Kalinowski J."/>
        </authorList>
    </citation>
    <scope>NUCLEOTIDE SEQUENCE [LARGE SCALE GENOMIC DNA]</scope>
    <source>
        <strain evidence="3 4">ST18</strain>
    </source>
</reference>
<protein>
    <recommendedName>
        <fullName evidence="2">VanZ-like domain-containing protein</fullName>
    </recommendedName>
</protein>
<accession>A0A1L7CV09</accession>
<gene>
    <name evidence="3" type="ORF">CFRA_11380</name>
</gene>
<organism evidence="3 4">
    <name type="scientific">Corynebacterium frankenforstense DSM 45800</name>
    <dbReference type="NCBI Taxonomy" id="1437875"/>
    <lineage>
        <taxon>Bacteria</taxon>
        <taxon>Bacillati</taxon>
        <taxon>Actinomycetota</taxon>
        <taxon>Actinomycetes</taxon>
        <taxon>Mycobacteriales</taxon>
        <taxon>Corynebacteriaceae</taxon>
        <taxon>Corynebacterium</taxon>
    </lineage>
</organism>
<dbReference type="KEGG" id="cfk:CFRA_11380"/>
<feature type="transmembrane region" description="Helical" evidence="1">
    <location>
        <begin position="151"/>
        <end position="170"/>
    </location>
</feature>
<feature type="domain" description="VanZ-like" evidence="2">
    <location>
        <begin position="6"/>
        <end position="142"/>
    </location>
</feature>
<name>A0A1L7CV09_9CORY</name>
<evidence type="ECO:0000256" key="1">
    <source>
        <dbReference type="SAM" id="Phobius"/>
    </source>
</evidence>